<evidence type="ECO:0000313" key="8">
    <source>
        <dbReference type="EMBL" id="CAJ38085.1"/>
    </source>
</evidence>
<dbReference type="eggNOG" id="arCOG04659">
    <property type="taxonomic scope" value="Archaea"/>
</dbReference>
<feature type="transmembrane region" description="Helical" evidence="6">
    <location>
        <begin position="97"/>
        <end position="116"/>
    </location>
</feature>
<feature type="transmembrane region" description="Helical" evidence="6">
    <location>
        <begin position="171"/>
        <end position="193"/>
    </location>
</feature>
<feature type="transmembrane region" description="Helical" evidence="6">
    <location>
        <begin position="199"/>
        <end position="218"/>
    </location>
</feature>
<keyword evidence="2" id="KW-1003">Cell membrane</keyword>
<dbReference type="RefSeq" id="WP_012034510.1">
    <property type="nucleotide sequence ID" value="NC_009464.1"/>
</dbReference>
<keyword evidence="5 6" id="KW-0472">Membrane</keyword>
<dbReference type="GO" id="GO:0005886">
    <property type="term" value="C:plasma membrane"/>
    <property type="evidence" value="ECO:0007669"/>
    <property type="project" value="UniProtKB-SubCell"/>
</dbReference>
<dbReference type="AlphaFoldDB" id="Q0W0K8"/>
<sequence>MELVDVRHLINVRVAAVILWAGLIIAAIAIVGPENLADSYGKLTPEGIKSFVLSFGALAVIAYIALSLLRPFFFLPLTPFTIACGFLFGIAGGLTMAMIGSTLSALLVFGISRYLFQDYVKRKILVKYPAVDERIQENGWRYVLFLRLLPIIHYDVVGYLAGASRVKVKDYLFATIAGELPGATIMVIFGSSLDQPGSVMFYISLALALSLLVLPEIARRLMRKST</sequence>
<feature type="domain" description="VTT" evidence="7">
    <location>
        <begin position="75"/>
        <end position="191"/>
    </location>
</feature>
<keyword evidence="4 6" id="KW-1133">Transmembrane helix</keyword>
<dbReference type="InterPro" id="IPR015414">
    <property type="entry name" value="TMEM64"/>
</dbReference>
<dbReference type="OrthoDB" id="147824at2157"/>
<accession>Q0W0K8</accession>
<dbReference type="EMBL" id="AM114193">
    <property type="protein sequence ID" value="CAJ38085.1"/>
    <property type="molecule type" value="Genomic_DNA"/>
</dbReference>
<proteinExistence type="predicted"/>
<dbReference type="InterPro" id="IPR032816">
    <property type="entry name" value="VTT_dom"/>
</dbReference>
<dbReference type="Proteomes" id="UP000000663">
    <property type="component" value="Chromosome"/>
</dbReference>
<evidence type="ECO:0000256" key="3">
    <source>
        <dbReference type="ARBA" id="ARBA00022692"/>
    </source>
</evidence>
<feature type="transmembrane region" description="Helical" evidence="6">
    <location>
        <begin position="47"/>
        <end position="66"/>
    </location>
</feature>
<evidence type="ECO:0000256" key="6">
    <source>
        <dbReference type="SAM" id="Phobius"/>
    </source>
</evidence>
<evidence type="ECO:0000256" key="1">
    <source>
        <dbReference type="ARBA" id="ARBA00004651"/>
    </source>
</evidence>
<gene>
    <name evidence="8" type="ORF">RRC370</name>
</gene>
<protein>
    <recommendedName>
        <fullName evidence="7">VTT domain-containing protein</fullName>
    </recommendedName>
</protein>
<dbReference type="STRING" id="351160.RRC370"/>
<comment type="subcellular location">
    <subcellularLocation>
        <location evidence="1">Cell membrane</location>
        <topology evidence="1">Multi-pass membrane protein</topology>
    </subcellularLocation>
</comment>
<evidence type="ECO:0000259" key="7">
    <source>
        <dbReference type="Pfam" id="PF09335"/>
    </source>
</evidence>
<evidence type="ECO:0000256" key="2">
    <source>
        <dbReference type="ARBA" id="ARBA00022475"/>
    </source>
</evidence>
<feature type="transmembrane region" description="Helical" evidence="6">
    <location>
        <begin position="12"/>
        <end position="32"/>
    </location>
</feature>
<dbReference type="GeneID" id="5143328"/>
<evidence type="ECO:0000256" key="4">
    <source>
        <dbReference type="ARBA" id="ARBA00022989"/>
    </source>
</evidence>
<keyword evidence="9" id="KW-1185">Reference proteome</keyword>
<name>Q0W0K8_METAR</name>
<dbReference type="PANTHER" id="PTHR12677:SF59">
    <property type="entry name" value="GOLGI APPARATUS MEMBRANE PROTEIN TVP38-RELATED"/>
    <property type="match status" value="1"/>
</dbReference>
<evidence type="ECO:0000313" key="9">
    <source>
        <dbReference type="Proteomes" id="UP000000663"/>
    </source>
</evidence>
<dbReference type="Pfam" id="PF09335">
    <property type="entry name" value="VTT_dom"/>
    <property type="match status" value="1"/>
</dbReference>
<organism evidence="8 9">
    <name type="scientific">Methanocella arvoryzae (strain DSM 22066 / NBRC 105507 / MRE50)</name>
    <dbReference type="NCBI Taxonomy" id="351160"/>
    <lineage>
        <taxon>Archaea</taxon>
        <taxon>Methanobacteriati</taxon>
        <taxon>Methanobacteriota</taxon>
        <taxon>Stenosarchaea group</taxon>
        <taxon>Methanomicrobia</taxon>
        <taxon>Methanocellales</taxon>
        <taxon>Methanocellaceae</taxon>
        <taxon>Methanocella</taxon>
    </lineage>
</organism>
<keyword evidence="3 6" id="KW-0812">Transmembrane</keyword>
<evidence type="ECO:0000256" key="5">
    <source>
        <dbReference type="ARBA" id="ARBA00023136"/>
    </source>
</evidence>
<dbReference type="KEGG" id="rci:RRC370"/>
<feature type="transmembrane region" description="Helical" evidence="6">
    <location>
        <begin position="73"/>
        <end position="91"/>
    </location>
</feature>
<dbReference type="PANTHER" id="PTHR12677">
    <property type="entry name" value="GOLGI APPARATUS MEMBRANE PROTEIN TVP38-RELATED"/>
    <property type="match status" value="1"/>
</dbReference>
<reference evidence="8 9" key="1">
    <citation type="journal article" date="2006" name="Science">
        <title>Genome of rice cluster I archaea -- the key methane producers in the rice rhizosphere.</title>
        <authorList>
            <person name="Erkel C."/>
            <person name="Kube M."/>
            <person name="Reinhardt R."/>
            <person name="Liesack W."/>
        </authorList>
    </citation>
    <scope>NUCLEOTIDE SEQUENCE [LARGE SCALE GENOMIC DNA]</scope>
    <source>
        <strain evidence="9">DSM 22066 / NBRC 105507 / MRE50</strain>
    </source>
</reference>